<sequence length="43" mass="4748">MPICCFKRRKCRLKAQAASDGILIAGLPSGYWRGCLFSSDIVD</sequence>
<name>I4E869_NEIME</name>
<gene>
    <name evidence="1" type="ORF">NMALPHA522_1996</name>
</gene>
<evidence type="ECO:0000313" key="1">
    <source>
        <dbReference type="EMBL" id="CCA45537.1"/>
    </source>
</evidence>
<organism evidence="1">
    <name type="scientific">Neisseria meningitidis alpha522</name>
    <dbReference type="NCBI Taxonomy" id="996307"/>
    <lineage>
        <taxon>Bacteria</taxon>
        <taxon>Pseudomonadati</taxon>
        <taxon>Pseudomonadota</taxon>
        <taxon>Betaproteobacteria</taxon>
        <taxon>Neisseriales</taxon>
        <taxon>Neisseriaceae</taxon>
        <taxon>Neisseria</taxon>
    </lineage>
</organism>
<dbReference type="AlphaFoldDB" id="I4E869"/>
<accession>I4E869</accession>
<protein>
    <submittedName>
        <fullName evidence="1">Uncharacterized protein</fullName>
    </submittedName>
</protein>
<dbReference type="EMBL" id="FR845716">
    <property type="protein sequence ID" value="CCA45537.1"/>
    <property type="molecule type" value="Genomic_DNA"/>
</dbReference>
<reference evidence="1" key="1">
    <citation type="submission" date="2011-03" db="EMBL/GenBank/DDBJ databases">
        <title>Draft genome of Neisseria meningitidis strain alpha522.</title>
        <authorList>
            <person name="Schoen C."/>
            <person name="Blom J."/>
        </authorList>
    </citation>
    <scope>NUCLEOTIDE SEQUENCE</scope>
    <source>
        <strain evidence="1">Alpha522</strain>
    </source>
</reference>
<proteinExistence type="predicted"/>